<dbReference type="AlphaFoldDB" id="A0A2M9YQP4"/>
<keyword evidence="1" id="KW-0812">Transmembrane</keyword>
<dbReference type="Proteomes" id="UP000232188">
    <property type="component" value="Unassembled WGS sequence"/>
</dbReference>
<feature type="transmembrane region" description="Helical" evidence="1">
    <location>
        <begin position="12"/>
        <end position="30"/>
    </location>
</feature>
<evidence type="ECO:0000313" key="4">
    <source>
        <dbReference type="Proteomes" id="UP000232149"/>
    </source>
</evidence>
<organism evidence="2 5">
    <name type="scientific">Leptospira adleri</name>
    <dbReference type="NCBI Taxonomy" id="2023186"/>
    <lineage>
        <taxon>Bacteria</taxon>
        <taxon>Pseudomonadati</taxon>
        <taxon>Spirochaetota</taxon>
        <taxon>Spirochaetia</taxon>
        <taxon>Leptospirales</taxon>
        <taxon>Leptospiraceae</taxon>
        <taxon>Leptospira</taxon>
    </lineage>
</organism>
<dbReference type="PROSITE" id="PS51257">
    <property type="entry name" value="PROKAR_LIPOPROTEIN"/>
    <property type="match status" value="1"/>
</dbReference>
<keyword evidence="1" id="KW-1133">Transmembrane helix</keyword>
<proteinExistence type="predicted"/>
<evidence type="ECO:0000256" key="1">
    <source>
        <dbReference type="SAM" id="Phobius"/>
    </source>
</evidence>
<name>A0A2M9YQP4_9LEPT</name>
<evidence type="ECO:0000313" key="3">
    <source>
        <dbReference type="EMBL" id="PJZ63140.1"/>
    </source>
</evidence>
<dbReference type="RefSeq" id="WP_100785117.1">
    <property type="nucleotide sequence ID" value="NZ_NPDU01000008.1"/>
</dbReference>
<keyword evidence="4" id="KW-1185">Reference proteome</keyword>
<dbReference type="Proteomes" id="UP000232149">
    <property type="component" value="Unassembled WGS sequence"/>
</dbReference>
<protein>
    <recommendedName>
        <fullName evidence="6">Lipoprotein</fullName>
    </recommendedName>
</protein>
<sequence>MKYKSLSDYIQVLLYIFSLIFLSSCSFLIWKDSSLTLERGWSSSGKEIVQTEVLYEEKDSWNPLSGTTLKRNYRSVIRLFRPEESSNPIDEIPFSSWILPGTVYFHSGTRSLYWIGGIDDQYGSFSRIPSALNLDGKKEISLSTYLKPGQVVLQLVPSPDGNSIILILAVPDEDLEFLQPELIWLRRISETDASLQIVSRLPLPEWKETPLHRLRWSQKSDQIYIQIFESVYSIRKDKPALQKAVDFPICFYPPTSFGSVGISPSDHSPTKMEASPFSAFSDLPKIQNVRKIRDCGVSHDR</sequence>
<comment type="caution">
    <text evidence="2">The sequence shown here is derived from an EMBL/GenBank/DDBJ whole genome shotgun (WGS) entry which is preliminary data.</text>
</comment>
<dbReference type="EMBL" id="NPDU01000008">
    <property type="protein sequence ID" value="PJZ63140.1"/>
    <property type="molecule type" value="Genomic_DNA"/>
</dbReference>
<dbReference type="EMBL" id="NPDV01000005">
    <property type="protein sequence ID" value="PJZ53842.1"/>
    <property type="molecule type" value="Genomic_DNA"/>
</dbReference>
<evidence type="ECO:0000313" key="2">
    <source>
        <dbReference type="EMBL" id="PJZ53842.1"/>
    </source>
</evidence>
<evidence type="ECO:0000313" key="5">
    <source>
        <dbReference type="Proteomes" id="UP000232188"/>
    </source>
</evidence>
<reference evidence="4 5" key="1">
    <citation type="submission" date="2017-07" db="EMBL/GenBank/DDBJ databases">
        <title>Leptospira spp. isolated from tropical soils.</title>
        <authorList>
            <person name="Thibeaux R."/>
            <person name="Iraola G."/>
            <person name="Ferres I."/>
            <person name="Bierque E."/>
            <person name="Girault D."/>
            <person name="Soupe-Gilbert M.-E."/>
            <person name="Picardeau M."/>
            <person name="Goarant C."/>
        </authorList>
    </citation>
    <scope>NUCLEOTIDE SEQUENCE [LARGE SCALE GENOMIC DNA]</scope>
    <source>
        <strain evidence="2 5">FH2-B-C1</strain>
        <strain evidence="3 4">FH2-B-D1</strain>
    </source>
</reference>
<accession>A0A2M9YQP4</accession>
<evidence type="ECO:0008006" key="6">
    <source>
        <dbReference type="Google" id="ProtNLM"/>
    </source>
</evidence>
<gene>
    <name evidence="3" type="ORF">CH376_04655</name>
    <name evidence="2" type="ORF">CH380_07470</name>
</gene>
<keyword evidence="1" id="KW-0472">Membrane</keyword>